<accession>A0A7Y9FLC7</accession>
<feature type="domain" description="Cyclic nucleotide-binding" evidence="4">
    <location>
        <begin position="17"/>
        <end position="134"/>
    </location>
</feature>
<evidence type="ECO:0000313" key="6">
    <source>
        <dbReference type="EMBL" id="NYD89032.1"/>
    </source>
</evidence>
<comment type="caution">
    <text evidence="6">The sequence shown here is derived from an EMBL/GenBank/DDBJ whole genome shotgun (WGS) entry which is preliminary data.</text>
</comment>
<dbReference type="PROSITE" id="PS50042">
    <property type="entry name" value="CNMP_BINDING_3"/>
    <property type="match status" value="1"/>
</dbReference>
<reference evidence="6 7" key="2">
    <citation type="submission" date="2020-08" db="EMBL/GenBank/DDBJ databases">
        <title>The Agave Microbiome: Exploring the role of microbial communities in plant adaptations to desert environments.</title>
        <authorList>
            <person name="Partida-Martinez L.P."/>
        </authorList>
    </citation>
    <scope>NUCLEOTIDE SEQUENCE [LARGE SCALE GENOMIC DNA]</scope>
    <source>
        <strain evidence="6 7">AS2.3</strain>
    </source>
</reference>
<keyword evidence="3" id="KW-0804">Transcription</keyword>
<dbReference type="SUPFAM" id="SSF46785">
    <property type="entry name" value="Winged helix' DNA-binding domain"/>
    <property type="match status" value="1"/>
</dbReference>
<evidence type="ECO:0000313" key="7">
    <source>
        <dbReference type="Proteomes" id="UP000517753"/>
    </source>
</evidence>
<dbReference type="InterPro" id="IPR036388">
    <property type="entry name" value="WH-like_DNA-bd_sf"/>
</dbReference>
<dbReference type="EMBL" id="JACCBY010000001">
    <property type="protein sequence ID" value="NYD89032.1"/>
    <property type="molecule type" value="Genomic_DNA"/>
</dbReference>
<dbReference type="Proteomes" id="UP000517753">
    <property type="component" value="Unassembled WGS sequence"/>
</dbReference>
<dbReference type="PROSITE" id="PS51063">
    <property type="entry name" value="HTH_CRP_2"/>
    <property type="match status" value="1"/>
</dbReference>
<dbReference type="GO" id="GO:0003700">
    <property type="term" value="F:DNA-binding transcription factor activity"/>
    <property type="evidence" value="ECO:0007669"/>
    <property type="project" value="InterPro"/>
</dbReference>
<dbReference type="PANTHER" id="PTHR24567:SF75">
    <property type="entry name" value="FUMARATE AND NITRATE REDUCTION REGULATORY PROTEIN"/>
    <property type="match status" value="1"/>
</dbReference>
<dbReference type="Pfam" id="PF13545">
    <property type="entry name" value="HTH_Crp_2"/>
    <property type="match status" value="1"/>
</dbReference>
<dbReference type="CDD" id="cd00092">
    <property type="entry name" value="HTH_CRP"/>
    <property type="match status" value="1"/>
</dbReference>
<dbReference type="CDD" id="cd00038">
    <property type="entry name" value="CAP_ED"/>
    <property type="match status" value="1"/>
</dbReference>
<dbReference type="AlphaFoldDB" id="A0A7Y9FLC7"/>
<dbReference type="PANTHER" id="PTHR24567">
    <property type="entry name" value="CRP FAMILY TRANSCRIPTIONAL REGULATORY PROTEIN"/>
    <property type="match status" value="1"/>
</dbReference>
<dbReference type="PROSITE" id="PS00042">
    <property type="entry name" value="HTH_CRP_1"/>
    <property type="match status" value="1"/>
</dbReference>
<name>A0A7Y9FLC7_9SPHN</name>
<keyword evidence="2" id="KW-0238">DNA-binding</keyword>
<organism evidence="6 7">
    <name type="scientific">Sphingomonas melonis</name>
    <dbReference type="NCBI Taxonomy" id="152682"/>
    <lineage>
        <taxon>Bacteria</taxon>
        <taxon>Pseudomonadati</taxon>
        <taxon>Pseudomonadota</taxon>
        <taxon>Alphaproteobacteria</taxon>
        <taxon>Sphingomonadales</taxon>
        <taxon>Sphingomonadaceae</taxon>
        <taxon>Sphingomonas</taxon>
    </lineage>
</organism>
<dbReference type="RefSeq" id="WP_179507552.1">
    <property type="nucleotide sequence ID" value="NZ_JACCBY010000001.1"/>
</dbReference>
<dbReference type="GO" id="GO:0003677">
    <property type="term" value="F:DNA binding"/>
    <property type="evidence" value="ECO:0007669"/>
    <property type="project" value="UniProtKB-KW"/>
</dbReference>
<dbReference type="InterPro" id="IPR050397">
    <property type="entry name" value="Env_Response_Regulators"/>
</dbReference>
<dbReference type="Gene3D" id="1.10.10.10">
    <property type="entry name" value="Winged helix-like DNA-binding domain superfamily/Winged helix DNA-binding domain"/>
    <property type="match status" value="1"/>
</dbReference>
<dbReference type="SMART" id="SM00419">
    <property type="entry name" value="HTH_CRP"/>
    <property type="match status" value="1"/>
</dbReference>
<feature type="domain" description="HTH crp-type" evidence="5">
    <location>
        <begin position="148"/>
        <end position="227"/>
    </location>
</feature>
<dbReference type="InterPro" id="IPR000595">
    <property type="entry name" value="cNMP-bd_dom"/>
</dbReference>
<reference evidence="6 7" key="1">
    <citation type="submission" date="2020-07" db="EMBL/GenBank/DDBJ databases">
        <authorList>
            <person name="Partida-Martinez L."/>
            <person name="Huntemann M."/>
            <person name="Clum A."/>
            <person name="Wang J."/>
            <person name="Palaniappan K."/>
            <person name="Ritter S."/>
            <person name="Chen I.-M."/>
            <person name="Stamatis D."/>
            <person name="Reddy T."/>
            <person name="O'Malley R."/>
            <person name="Daum C."/>
            <person name="Shapiro N."/>
            <person name="Ivanova N."/>
            <person name="Kyrpides N."/>
            <person name="Woyke T."/>
        </authorList>
    </citation>
    <scope>NUCLEOTIDE SEQUENCE [LARGE SCALE GENOMIC DNA]</scope>
    <source>
        <strain evidence="6 7">AS2.3</strain>
    </source>
</reference>
<evidence type="ECO:0000256" key="3">
    <source>
        <dbReference type="ARBA" id="ARBA00023163"/>
    </source>
</evidence>
<dbReference type="GO" id="GO:0005829">
    <property type="term" value="C:cytosol"/>
    <property type="evidence" value="ECO:0007669"/>
    <property type="project" value="TreeGrafter"/>
</dbReference>
<dbReference type="InterPro" id="IPR014710">
    <property type="entry name" value="RmlC-like_jellyroll"/>
</dbReference>
<dbReference type="InterPro" id="IPR018490">
    <property type="entry name" value="cNMP-bd_dom_sf"/>
</dbReference>
<dbReference type="SUPFAM" id="SSF51206">
    <property type="entry name" value="cAMP-binding domain-like"/>
    <property type="match status" value="1"/>
</dbReference>
<evidence type="ECO:0000259" key="5">
    <source>
        <dbReference type="PROSITE" id="PS51063"/>
    </source>
</evidence>
<dbReference type="SMART" id="SM00100">
    <property type="entry name" value="cNMP"/>
    <property type="match status" value="1"/>
</dbReference>
<keyword evidence="7" id="KW-1185">Reference proteome</keyword>
<proteinExistence type="predicted"/>
<sequence length="236" mass="25572">MNLIDICADCSVRDRSLCGSLDNTELRALNAVSQRRIVRRGQAVAWAGDEAVICGNLLEGVLKLVATTADGREQIVGLLYPADFFGQPYAGETDFDIIALTDAQLCVFPRPAFERILDDHQRMERLLLQRTLESLTEARERILVLARKSAGEKVAGFLVDMAVRAGEKGCRATIGGPVTFDLPLTRGQIADVLGMTIETVSRQLTRLKVEGIIALPGARTVTISDHVALAARAEAA</sequence>
<dbReference type="Gene3D" id="2.60.120.10">
    <property type="entry name" value="Jelly Rolls"/>
    <property type="match status" value="1"/>
</dbReference>
<dbReference type="Pfam" id="PF00027">
    <property type="entry name" value="cNMP_binding"/>
    <property type="match status" value="1"/>
</dbReference>
<evidence type="ECO:0000259" key="4">
    <source>
        <dbReference type="PROSITE" id="PS50042"/>
    </source>
</evidence>
<gene>
    <name evidence="6" type="ORF">HD841_000801</name>
</gene>
<evidence type="ECO:0000256" key="1">
    <source>
        <dbReference type="ARBA" id="ARBA00023015"/>
    </source>
</evidence>
<keyword evidence="1" id="KW-0805">Transcription regulation</keyword>
<protein>
    <submittedName>
        <fullName evidence="6">CRP/FNR family transcriptional regulator</fullName>
    </submittedName>
</protein>
<evidence type="ECO:0000256" key="2">
    <source>
        <dbReference type="ARBA" id="ARBA00023125"/>
    </source>
</evidence>
<dbReference type="InterPro" id="IPR012318">
    <property type="entry name" value="HTH_CRP"/>
</dbReference>
<dbReference type="PRINTS" id="PR00034">
    <property type="entry name" value="HTHCRP"/>
</dbReference>
<dbReference type="InterPro" id="IPR018335">
    <property type="entry name" value="Tscrpt_reg_HTH_Crp-type_CS"/>
</dbReference>
<dbReference type="InterPro" id="IPR036390">
    <property type="entry name" value="WH_DNA-bd_sf"/>
</dbReference>